<dbReference type="AlphaFoldDB" id="A0A1Q8CTB6"/>
<dbReference type="RefSeq" id="WP_075125379.1">
    <property type="nucleotide sequence ID" value="NZ_MSIE01000015.1"/>
</dbReference>
<gene>
    <name evidence="1" type="ORF">BU204_10225</name>
</gene>
<dbReference type="OrthoDB" id="4773974at2"/>
<sequence length="127" mass="13013">MSNNIPALLLSTLRTVGGGAILAPALGAKVFGIPDDGEGRYLVRLFAARNLAFVGGLLLSRGTARRLWFQAGIACDTLDVAAGLLAYREGKPTKSATVDTGAALLATLLGIAGLRADRGRSSGSDDD</sequence>
<comment type="caution">
    <text evidence="1">The sequence shown here is derived from an EMBL/GenBank/DDBJ whole genome shotgun (WGS) entry which is preliminary data.</text>
</comment>
<evidence type="ECO:0000313" key="1">
    <source>
        <dbReference type="EMBL" id="OLF17587.1"/>
    </source>
</evidence>
<reference evidence="1 2" key="1">
    <citation type="submission" date="2016-12" db="EMBL/GenBank/DDBJ databases">
        <title>The draft genome sequence of Actinophytocola sp. 11-183.</title>
        <authorList>
            <person name="Wang W."/>
            <person name="Yuan L."/>
        </authorList>
    </citation>
    <scope>NUCLEOTIDE SEQUENCE [LARGE SCALE GENOMIC DNA]</scope>
    <source>
        <strain evidence="1 2">11-183</strain>
    </source>
</reference>
<organism evidence="1 2">
    <name type="scientific">Actinophytocola xanthii</name>
    <dbReference type="NCBI Taxonomy" id="1912961"/>
    <lineage>
        <taxon>Bacteria</taxon>
        <taxon>Bacillati</taxon>
        <taxon>Actinomycetota</taxon>
        <taxon>Actinomycetes</taxon>
        <taxon>Pseudonocardiales</taxon>
        <taxon>Pseudonocardiaceae</taxon>
    </lineage>
</organism>
<evidence type="ECO:0000313" key="2">
    <source>
        <dbReference type="Proteomes" id="UP000185596"/>
    </source>
</evidence>
<name>A0A1Q8CTB6_9PSEU</name>
<proteinExistence type="predicted"/>
<protein>
    <recommendedName>
        <fullName evidence="3">DUF4267 domain-containing protein</fullName>
    </recommendedName>
</protein>
<keyword evidence="2" id="KW-1185">Reference proteome</keyword>
<accession>A0A1Q8CTB6</accession>
<evidence type="ECO:0008006" key="3">
    <source>
        <dbReference type="Google" id="ProtNLM"/>
    </source>
</evidence>
<dbReference type="Proteomes" id="UP000185596">
    <property type="component" value="Unassembled WGS sequence"/>
</dbReference>
<dbReference type="EMBL" id="MSIE01000015">
    <property type="protein sequence ID" value="OLF17587.1"/>
    <property type="molecule type" value="Genomic_DNA"/>
</dbReference>
<dbReference type="STRING" id="1912961.BU204_10225"/>